<dbReference type="PANTHER" id="PTHR10075">
    <property type="entry name" value="BASIGIN RELATED"/>
    <property type="match status" value="1"/>
</dbReference>
<evidence type="ECO:0000259" key="2">
    <source>
        <dbReference type="PROSITE" id="PS50835"/>
    </source>
</evidence>
<dbReference type="PROSITE" id="PS50835">
    <property type="entry name" value="IG_LIKE"/>
    <property type="match status" value="1"/>
</dbReference>
<dbReference type="GO" id="GO:0098632">
    <property type="term" value="F:cell-cell adhesion mediator activity"/>
    <property type="evidence" value="ECO:0007669"/>
    <property type="project" value="TreeGrafter"/>
</dbReference>
<protein>
    <recommendedName>
        <fullName evidence="2">Ig-like domain-containing protein</fullName>
    </recommendedName>
</protein>
<keyword evidence="4" id="KW-1185">Reference proteome</keyword>
<name>A0A7R9A3V5_9CRUS</name>
<dbReference type="GO" id="GO:0005886">
    <property type="term" value="C:plasma membrane"/>
    <property type="evidence" value="ECO:0007669"/>
    <property type="project" value="TreeGrafter"/>
</dbReference>
<dbReference type="Gene3D" id="2.60.40.10">
    <property type="entry name" value="Immunoglobulins"/>
    <property type="match status" value="1"/>
</dbReference>
<sequence length="109" mass="12013">MFEPKITEHPTDVTVGRNQPVTLNCQASGSPDPSITWYKNGVPVTGIRDQEPHRVLLPSGSLFFLRVRKEQDAGVYHCEARNSAGSARSHDATLSVAGIFFVELTKFMP</sequence>
<dbReference type="InterPro" id="IPR003599">
    <property type="entry name" value="Ig_sub"/>
</dbReference>
<feature type="domain" description="Ig-like" evidence="2">
    <location>
        <begin position="4"/>
        <end position="95"/>
    </location>
</feature>
<dbReference type="PANTHER" id="PTHR10075:SF100">
    <property type="entry name" value="FASCICLIN-2"/>
    <property type="match status" value="1"/>
</dbReference>
<dbReference type="GO" id="GO:0030424">
    <property type="term" value="C:axon"/>
    <property type="evidence" value="ECO:0007669"/>
    <property type="project" value="TreeGrafter"/>
</dbReference>
<dbReference type="AlphaFoldDB" id="A0A7R9A3V5"/>
<dbReference type="InterPro" id="IPR007110">
    <property type="entry name" value="Ig-like_dom"/>
</dbReference>
<keyword evidence="1" id="KW-0393">Immunoglobulin domain</keyword>
<accession>A0A7R9A3V5</accession>
<dbReference type="SMART" id="SM00408">
    <property type="entry name" value="IGc2"/>
    <property type="match status" value="1"/>
</dbReference>
<dbReference type="InterPro" id="IPR036179">
    <property type="entry name" value="Ig-like_dom_sf"/>
</dbReference>
<dbReference type="InterPro" id="IPR003598">
    <property type="entry name" value="Ig_sub2"/>
</dbReference>
<dbReference type="Proteomes" id="UP000677054">
    <property type="component" value="Unassembled WGS sequence"/>
</dbReference>
<gene>
    <name evidence="3" type="ORF">DSTB1V02_LOCUS2279</name>
</gene>
<dbReference type="GO" id="GO:0070593">
    <property type="term" value="P:dendrite self-avoidance"/>
    <property type="evidence" value="ECO:0007669"/>
    <property type="project" value="TreeGrafter"/>
</dbReference>
<evidence type="ECO:0000256" key="1">
    <source>
        <dbReference type="ARBA" id="ARBA00023319"/>
    </source>
</evidence>
<dbReference type="EMBL" id="LR899766">
    <property type="protein sequence ID" value="CAD7242310.1"/>
    <property type="molecule type" value="Genomic_DNA"/>
</dbReference>
<dbReference type="Pfam" id="PF13927">
    <property type="entry name" value="Ig_3"/>
    <property type="match status" value="1"/>
</dbReference>
<dbReference type="OrthoDB" id="6361337at2759"/>
<dbReference type="SMART" id="SM00409">
    <property type="entry name" value="IG"/>
    <property type="match status" value="1"/>
</dbReference>
<organism evidence="3">
    <name type="scientific">Darwinula stevensoni</name>
    <dbReference type="NCBI Taxonomy" id="69355"/>
    <lineage>
        <taxon>Eukaryota</taxon>
        <taxon>Metazoa</taxon>
        <taxon>Ecdysozoa</taxon>
        <taxon>Arthropoda</taxon>
        <taxon>Crustacea</taxon>
        <taxon>Oligostraca</taxon>
        <taxon>Ostracoda</taxon>
        <taxon>Podocopa</taxon>
        <taxon>Podocopida</taxon>
        <taxon>Darwinulocopina</taxon>
        <taxon>Darwinuloidea</taxon>
        <taxon>Darwinulidae</taxon>
        <taxon>Darwinula</taxon>
    </lineage>
</organism>
<evidence type="ECO:0000313" key="4">
    <source>
        <dbReference type="Proteomes" id="UP000677054"/>
    </source>
</evidence>
<proteinExistence type="predicted"/>
<dbReference type="GO" id="GO:0007156">
    <property type="term" value="P:homophilic cell adhesion via plasma membrane adhesion molecules"/>
    <property type="evidence" value="ECO:0007669"/>
    <property type="project" value="TreeGrafter"/>
</dbReference>
<dbReference type="SUPFAM" id="SSF48726">
    <property type="entry name" value="Immunoglobulin"/>
    <property type="match status" value="1"/>
</dbReference>
<dbReference type="FunFam" id="2.60.40.10:FF:000026">
    <property type="entry name" value="roundabout homolog 2 isoform X1"/>
    <property type="match status" value="1"/>
</dbReference>
<dbReference type="EMBL" id="CAJPEV010000249">
    <property type="protein sequence ID" value="CAG0882955.1"/>
    <property type="molecule type" value="Genomic_DNA"/>
</dbReference>
<reference evidence="3" key="1">
    <citation type="submission" date="2020-11" db="EMBL/GenBank/DDBJ databases">
        <authorList>
            <person name="Tran Van P."/>
        </authorList>
    </citation>
    <scope>NUCLEOTIDE SEQUENCE</scope>
</reference>
<dbReference type="InterPro" id="IPR013783">
    <property type="entry name" value="Ig-like_fold"/>
</dbReference>
<evidence type="ECO:0000313" key="3">
    <source>
        <dbReference type="EMBL" id="CAD7242310.1"/>
    </source>
</evidence>
<dbReference type="GO" id="GO:0007411">
    <property type="term" value="P:axon guidance"/>
    <property type="evidence" value="ECO:0007669"/>
    <property type="project" value="TreeGrafter"/>
</dbReference>